<dbReference type="AlphaFoldDB" id="A0A8X6YR86"/>
<dbReference type="SUPFAM" id="SSF56672">
    <property type="entry name" value="DNA/RNA polymerases"/>
    <property type="match status" value="1"/>
</dbReference>
<dbReference type="GO" id="GO:0003964">
    <property type="term" value="F:RNA-directed DNA polymerase activity"/>
    <property type="evidence" value="ECO:0007669"/>
    <property type="project" value="UniProtKB-KW"/>
</dbReference>
<dbReference type="OrthoDB" id="6436989at2759"/>
<sequence length="337" mass="38667">INKSPGPDSIPGHFLSHLGILGRERLLYICNLSWKTGKLSRQWKSAIVIPIHKPNKNAGLTTSYRPISFTCITCKLMECMVLRRLTHHLHTNNLMPPVQFAFRKGHSTVDEILYFIQCVRDSQNHKPTRHTMAAFLDVSKAFDRVWKYKLLSKCFGVFGIKGKALPWISNFLNHRNFCVNFHATFSDSYKTYQGIPQGCVLSPTLFSVFISGVEKYVKPSQIGLFADDVVLWCSDANISKMESQLNRPLVNIQEFEDNHKITFNASKSTVSLFTTNRHLYNYSPELFLMSERLNHSKYPAYLGFILDSEVNCGKHIEKIADKARKRLKILKYLSGRD</sequence>
<proteinExistence type="predicted"/>
<dbReference type="CDD" id="cd01650">
    <property type="entry name" value="RT_nLTR_like"/>
    <property type="match status" value="1"/>
</dbReference>
<dbReference type="InterPro" id="IPR000477">
    <property type="entry name" value="RT_dom"/>
</dbReference>
<keyword evidence="2" id="KW-0548">Nucleotidyltransferase</keyword>
<feature type="domain" description="Reverse transcriptase" evidence="1">
    <location>
        <begin position="32"/>
        <end position="306"/>
    </location>
</feature>
<keyword evidence="3" id="KW-1185">Reference proteome</keyword>
<dbReference type="PANTHER" id="PTHR36688:SF1">
    <property type="entry name" value="ENDONUCLEASE_EXONUCLEASE_PHOSPHATASE DOMAIN-CONTAINING PROTEIN"/>
    <property type="match status" value="1"/>
</dbReference>
<reference evidence="2" key="1">
    <citation type="submission" date="2020-08" db="EMBL/GenBank/DDBJ databases">
        <title>Multicomponent nature underlies the extraordinary mechanical properties of spider dragline silk.</title>
        <authorList>
            <person name="Kono N."/>
            <person name="Nakamura H."/>
            <person name="Mori M."/>
            <person name="Yoshida Y."/>
            <person name="Ohtoshi R."/>
            <person name="Malay A.D."/>
            <person name="Moran D.A.P."/>
            <person name="Tomita M."/>
            <person name="Numata K."/>
            <person name="Arakawa K."/>
        </authorList>
    </citation>
    <scope>NUCLEOTIDE SEQUENCE</scope>
</reference>
<evidence type="ECO:0000313" key="3">
    <source>
        <dbReference type="Proteomes" id="UP000886998"/>
    </source>
</evidence>
<dbReference type="PROSITE" id="PS50878">
    <property type="entry name" value="RT_POL"/>
    <property type="match status" value="1"/>
</dbReference>
<evidence type="ECO:0000313" key="2">
    <source>
        <dbReference type="EMBL" id="GFY75570.1"/>
    </source>
</evidence>
<name>A0A8X6YR86_9ARAC</name>
<keyword evidence="2" id="KW-0808">Transferase</keyword>
<gene>
    <name evidence="2" type="primary">RTase_292</name>
    <name evidence="2" type="ORF">TNIN_90211</name>
</gene>
<organism evidence="2 3">
    <name type="scientific">Trichonephila inaurata madagascariensis</name>
    <dbReference type="NCBI Taxonomy" id="2747483"/>
    <lineage>
        <taxon>Eukaryota</taxon>
        <taxon>Metazoa</taxon>
        <taxon>Ecdysozoa</taxon>
        <taxon>Arthropoda</taxon>
        <taxon>Chelicerata</taxon>
        <taxon>Arachnida</taxon>
        <taxon>Araneae</taxon>
        <taxon>Araneomorphae</taxon>
        <taxon>Entelegynae</taxon>
        <taxon>Araneoidea</taxon>
        <taxon>Nephilidae</taxon>
        <taxon>Trichonephila</taxon>
        <taxon>Trichonephila inaurata</taxon>
    </lineage>
</organism>
<dbReference type="InterPro" id="IPR043502">
    <property type="entry name" value="DNA/RNA_pol_sf"/>
</dbReference>
<feature type="non-terminal residue" evidence="2">
    <location>
        <position position="1"/>
    </location>
</feature>
<evidence type="ECO:0000259" key="1">
    <source>
        <dbReference type="PROSITE" id="PS50878"/>
    </source>
</evidence>
<comment type="caution">
    <text evidence="2">The sequence shown here is derived from an EMBL/GenBank/DDBJ whole genome shotgun (WGS) entry which is preliminary data.</text>
</comment>
<accession>A0A8X6YR86</accession>
<dbReference type="InterPro" id="IPR052560">
    <property type="entry name" value="RdDP_mobile_element"/>
</dbReference>
<keyword evidence="2" id="KW-0695">RNA-directed DNA polymerase</keyword>
<dbReference type="PANTHER" id="PTHR36688">
    <property type="entry name" value="ENDO/EXONUCLEASE/PHOSPHATASE DOMAIN-CONTAINING PROTEIN"/>
    <property type="match status" value="1"/>
</dbReference>
<protein>
    <submittedName>
        <fullName evidence="2">Putative RNA-directed DNA polymerase from transposon BS</fullName>
    </submittedName>
</protein>
<dbReference type="EMBL" id="BMAV01021484">
    <property type="protein sequence ID" value="GFY75570.1"/>
    <property type="molecule type" value="Genomic_DNA"/>
</dbReference>
<dbReference type="Proteomes" id="UP000886998">
    <property type="component" value="Unassembled WGS sequence"/>
</dbReference>
<dbReference type="Pfam" id="PF00078">
    <property type="entry name" value="RVT_1"/>
    <property type="match status" value="1"/>
</dbReference>